<evidence type="ECO:0000256" key="9">
    <source>
        <dbReference type="SAM" id="MobiDB-lite"/>
    </source>
</evidence>
<keyword evidence="7" id="KW-0325">Glycoprotein</keyword>
<evidence type="ECO:0000313" key="12">
    <source>
        <dbReference type="EMBL" id="KAF9951611.1"/>
    </source>
</evidence>
<feature type="transmembrane region" description="Helical" evidence="10">
    <location>
        <begin position="493"/>
        <end position="514"/>
    </location>
</feature>
<evidence type="ECO:0000313" key="13">
    <source>
        <dbReference type="Proteomes" id="UP000738359"/>
    </source>
</evidence>
<organism evidence="12 13">
    <name type="scientific">Mortierella alpina</name>
    <name type="common">Oleaginous fungus</name>
    <name type="synonym">Mortierella renispora</name>
    <dbReference type="NCBI Taxonomy" id="64518"/>
    <lineage>
        <taxon>Eukaryota</taxon>
        <taxon>Fungi</taxon>
        <taxon>Fungi incertae sedis</taxon>
        <taxon>Mucoromycota</taxon>
        <taxon>Mortierellomycotina</taxon>
        <taxon>Mortierellomycetes</taxon>
        <taxon>Mortierellales</taxon>
        <taxon>Mortierellaceae</taxon>
        <taxon>Mortierella</taxon>
    </lineage>
</organism>
<comment type="subcellular location">
    <subcellularLocation>
        <location evidence="1">Membrane</location>
        <topology evidence="1">Multi-pass membrane protein</topology>
    </subcellularLocation>
</comment>
<dbReference type="GO" id="GO:0004965">
    <property type="term" value="F:G protein-coupled GABA receptor activity"/>
    <property type="evidence" value="ECO:0007669"/>
    <property type="project" value="InterPro"/>
</dbReference>
<keyword evidence="5 10" id="KW-0472">Membrane</keyword>
<evidence type="ECO:0000256" key="7">
    <source>
        <dbReference type="ARBA" id="ARBA00023180"/>
    </source>
</evidence>
<feature type="region of interest" description="Disordered" evidence="9">
    <location>
        <begin position="895"/>
        <end position="953"/>
    </location>
</feature>
<feature type="region of interest" description="Disordered" evidence="9">
    <location>
        <begin position="1317"/>
        <end position="1381"/>
    </location>
</feature>
<sequence>HTDYDPPVRLPGMTDEEFNETYHGVPNTLKIGVLLPFTSDPRYAYRDHVARVSFSVLRMAVKNMNDRQTIPGMNISLVLRDSQQLIPGMNMSGGASAISATTRLLALEARTTPSIPVGSVIGDVTSDLTQAEALMTSSIGVPQCSFASYNMDTSDLLNFKYLFRTVPAVVTYIQALAEVIVYYKWQRVSVLYTSDVPGLLDGDDQLTELARAPIRAIEQSDTRIHVLIAPRQVQLGLLQMIRSAGLFQKDHVWLTSIDLSDSLSLLSDPLDFNGLIMADALWDLSGDPTYDKFVSEWMNLNPKEYPSSGYSQLTWHESFAYTCLQVIAEGYKGLVQNAMNMNDTTTRDHIMTDIRRGKRSQDLTIEYLGSRHYDTPVGNFSLSTEGDPANVRVSISTFQNKKSVANGRYVDGALAMFKPITFKDGTTNIPLDAPAWDELYPDNDNPFELVMIVLSTGLMLAIIFTAVIVVLNRENIIIKSARTDVPTAGVCKMGMTVVVVGLTINLSALVVKNYRIYRIFNSVTVINHAVSNNYLLRVVALPVIITLIPCIVQILVRNLEPKLVRTENQEFWVMCSSRGGEGLWIAVIGATPILLNVFGIYLAFKTRNVTRLWNEARSIAITIYMVSLFIIVVIIVHTFPKSLYHVTYHVTMVAIFLVTFLEFAILFYPKLKNLWLQKKGLHVAAGREDDMMDSILGGMTASPGRRGGISAVGRGAFASGMHEEFMGHDEKRYGAAAVGTLAGSDQVSMSSTDMHRNNPNISDLISSYPFGQINDNTNVEVSPVHQPTIYGSSNLVNRAGKQGDHEFIIENLDLPEPSQNLLRTKQAAAVAPALHPATAQKMEATHPKTAGYDTFGGERPTAVRTSNESQPLDMHEMLMVSSAARPAEYGGGMLTVAKPNPYHRPSSYNGQESPSLQDYVGSSASERDPYSRKSSVGDISNAGVGKLRSGHPQFRSPRLYPLQPYGMPTSTMMPGSLRSIKQSLRETKMDSYTVTVPVQRQRWYIMQFLAQWRMSKIIFVPYSKVLVIVDLETEKSESLILHSIERGYSPEEQEARLAARRSSLSTLPVAGGSDAAAPARPPTRPPLTTESTATKAAAITLPDTCPTSPLSSLPVSVADQRHLRRNSFDGLAISGTASDEAVSLPSENTTATSTPAAAVNSSEAGLEGLRRRQQQKNEGGQNPRVNRMASISRLSNVRHLSFHLGLDARNMDGVNESSEEAGIDGLADVYMSDYVIRVISIHNECWRVQLPDQDTMDRWIEIGQQIKDENWITRPVTNPIAVPTRRNNSISTVINNVDGRNGMDGFALRRDSLGAADVRPRPVRDNSNRGLHPLQTMNGNYFAPPSIEAGPQPPSEPDKYRSQGAPTESSEGSAEPERVKNRKQAALLNKQLKESRRYAPLRGLIAGGGGLGEKRSGSPANTGPGRPNSPLLRNLFYRRPSSVSGIKTTSEAKTSPPSAPRDVDSEPPHSSTSVNRLPCEECDSEDEALADAAAAGGGRVRELATMKDVLAETNIAYDQGKYAVYDDTQPGHEHKSHRFFKANNAGAMLTTARGDDRECVYML</sequence>
<dbReference type="GO" id="GO:0038039">
    <property type="term" value="C:G protein-coupled receptor heterodimeric complex"/>
    <property type="evidence" value="ECO:0007669"/>
    <property type="project" value="TreeGrafter"/>
</dbReference>
<keyword evidence="8" id="KW-0807">Transducer</keyword>
<dbReference type="InterPro" id="IPR017978">
    <property type="entry name" value="GPCR_3_C"/>
</dbReference>
<proteinExistence type="predicted"/>
<accession>A0A9P6LYL6</accession>
<feature type="transmembrane region" description="Helical" evidence="10">
    <location>
        <begin position="616"/>
        <end position="636"/>
    </location>
</feature>
<dbReference type="SUPFAM" id="SSF53822">
    <property type="entry name" value="Periplasmic binding protein-like I"/>
    <property type="match status" value="1"/>
</dbReference>
<feature type="non-terminal residue" evidence="12">
    <location>
        <position position="1"/>
    </location>
</feature>
<evidence type="ECO:0000256" key="4">
    <source>
        <dbReference type="ARBA" id="ARBA00023040"/>
    </source>
</evidence>
<keyword evidence="2 10" id="KW-0812">Transmembrane</keyword>
<evidence type="ECO:0000256" key="1">
    <source>
        <dbReference type="ARBA" id="ARBA00004141"/>
    </source>
</evidence>
<keyword evidence="6" id="KW-0675">Receptor</keyword>
<evidence type="ECO:0000256" key="5">
    <source>
        <dbReference type="ARBA" id="ARBA00023136"/>
    </source>
</evidence>
<keyword evidence="3 10" id="KW-1133">Transmembrane helix</keyword>
<feature type="region of interest" description="Disordered" evidence="9">
    <location>
        <begin position="1407"/>
        <end position="1478"/>
    </location>
</feature>
<dbReference type="PANTHER" id="PTHR10519">
    <property type="entry name" value="GABA-B RECEPTOR"/>
    <property type="match status" value="1"/>
</dbReference>
<keyword evidence="13" id="KW-1185">Reference proteome</keyword>
<dbReference type="Pfam" id="PF01094">
    <property type="entry name" value="ANF_receptor"/>
    <property type="match status" value="1"/>
</dbReference>
<dbReference type="OrthoDB" id="2157358at2759"/>
<feature type="compositionally biased region" description="Basic and acidic residues" evidence="9">
    <location>
        <begin position="1317"/>
        <end position="1327"/>
    </location>
</feature>
<dbReference type="GO" id="GO:0007214">
    <property type="term" value="P:gamma-aminobutyric acid signaling pathway"/>
    <property type="evidence" value="ECO:0007669"/>
    <property type="project" value="TreeGrafter"/>
</dbReference>
<dbReference type="Gene3D" id="3.40.50.2300">
    <property type="match status" value="1"/>
</dbReference>
<dbReference type="PANTHER" id="PTHR10519:SF20">
    <property type="entry name" value="G-PROTEIN COUPLED RECEPTOR 156-RELATED"/>
    <property type="match status" value="1"/>
</dbReference>
<feature type="compositionally biased region" description="Polar residues" evidence="9">
    <location>
        <begin position="906"/>
        <end position="924"/>
    </location>
</feature>
<feature type="compositionally biased region" description="Polar residues" evidence="9">
    <location>
        <begin position="1145"/>
        <end position="1163"/>
    </location>
</feature>
<dbReference type="InterPro" id="IPR002455">
    <property type="entry name" value="GPCR3_GABA-B"/>
</dbReference>
<feature type="domain" description="G-protein coupled receptors family 3 profile" evidence="11">
    <location>
        <begin position="486"/>
        <end position="677"/>
    </location>
</feature>
<feature type="transmembrane region" description="Helical" evidence="10">
    <location>
        <begin position="648"/>
        <end position="668"/>
    </location>
</feature>
<comment type="caution">
    <text evidence="12">The sequence shown here is derived from an EMBL/GenBank/DDBJ whole genome shotgun (WGS) entry which is preliminary data.</text>
</comment>
<gene>
    <name evidence="12" type="ORF">BGZ70_000907</name>
</gene>
<feature type="transmembrane region" description="Helical" evidence="10">
    <location>
        <begin position="583"/>
        <end position="604"/>
    </location>
</feature>
<feature type="compositionally biased region" description="Polar residues" evidence="9">
    <location>
        <begin position="1441"/>
        <end position="1456"/>
    </location>
</feature>
<feature type="transmembrane region" description="Helical" evidence="10">
    <location>
        <begin position="534"/>
        <end position="556"/>
    </location>
</feature>
<keyword evidence="4" id="KW-0297">G-protein coupled receptor</keyword>
<feature type="region of interest" description="Disordered" evidence="9">
    <location>
        <begin position="1068"/>
        <end position="1092"/>
    </location>
</feature>
<evidence type="ECO:0000256" key="2">
    <source>
        <dbReference type="ARBA" id="ARBA00022692"/>
    </source>
</evidence>
<feature type="region of interest" description="Disordered" evidence="9">
    <location>
        <begin position="1139"/>
        <end position="1186"/>
    </location>
</feature>
<evidence type="ECO:0000256" key="8">
    <source>
        <dbReference type="ARBA" id="ARBA00023224"/>
    </source>
</evidence>
<evidence type="ECO:0000256" key="6">
    <source>
        <dbReference type="ARBA" id="ARBA00023170"/>
    </source>
</evidence>
<dbReference type="InterPro" id="IPR028082">
    <property type="entry name" value="Peripla_BP_I"/>
</dbReference>
<dbReference type="InterPro" id="IPR001828">
    <property type="entry name" value="ANF_lig-bd_rcpt"/>
</dbReference>
<reference evidence="12" key="1">
    <citation type="journal article" date="2020" name="Fungal Divers.">
        <title>Resolving the Mortierellaceae phylogeny through synthesis of multi-gene phylogenetics and phylogenomics.</title>
        <authorList>
            <person name="Vandepol N."/>
            <person name="Liber J."/>
            <person name="Desiro A."/>
            <person name="Na H."/>
            <person name="Kennedy M."/>
            <person name="Barry K."/>
            <person name="Grigoriev I.V."/>
            <person name="Miller A.N."/>
            <person name="O'Donnell K."/>
            <person name="Stajich J.E."/>
            <person name="Bonito G."/>
        </authorList>
    </citation>
    <scope>NUCLEOTIDE SEQUENCE</scope>
    <source>
        <strain evidence="12">CK1249</strain>
    </source>
</reference>
<dbReference type="Proteomes" id="UP000738359">
    <property type="component" value="Unassembled WGS sequence"/>
</dbReference>
<evidence type="ECO:0000256" key="3">
    <source>
        <dbReference type="ARBA" id="ARBA00022989"/>
    </source>
</evidence>
<evidence type="ECO:0000256" key="10">
    <source>
        <dbReference type="SAM" id="Phobius"/>
    </source>
</evidence>
<dbReference type="CDD" id="cd15047">
    <property type="entry name" value="7tmC_GABA-B-like"/>
    <property type="match status" value="1"/>
</dbReference>
<feature type="transmembrane region" description="Helical" evidence="10">
    <location>
        <begin position="449"/>
        <end position="472"/>
    </location>
</feature>
<protein>
    <recommendedName>
        <fullName evidence="11">G-protein coupled receptors family 3 profile domain-containing protein</fullName>
    </recommendedName>
</protein>
<dbReference type="PROSITE" id="PS50259">
    <property type="entry name" value="G_PROTEIN_RECEP_F3_4"/>
    <property type="match status" value="1"/>
</dbReference>
<name>A0A9P6LYL6_MORAP</name>
<dbReference type="Pfam" id="PF00003">
    <property type="entry name" value="7tm_3"/>
    <property type="match status" value="1"/>
</dbReference>
<evidence type="ECO:0000259" key="11">
    <source>
        <dbReference type="PROSITE" id="PS50259"/>
    </source>
</evidence>
<dbReference type="EMBL" id="JAAAHY010001189">
    <property type="protein sequence ID" value="KAF9951611.1"/>
    <property type="molecule type" value="Genomic_DNA"/>
</dbReference>